<gene>
    <name evidence="6" type="ORF">CF651_29265</name>
</gene>
<dbReference type="GO" id="GO:0043565">
    <property type="term" value="F:sequence-specific DNA binding"/>
    <property type="evidence" value="ECO:0007669"/>
    <property type="project" value="InterPro"/>
</dbReference>
<keyword evidence="1" id="KW-0805">Transcription regulation</keyword>
<dbReference type="Proteomes" id="UP000215509">
    <property type="component" value="Unassembled WGS sequence"/>
</dbReference>
<accession>A0A229UIL9</accession>
<keyword evidence="4" id="KW-0472">Membrane</keyword>
<dbReference type="Gene3D" id="1.10.10.60">
    <property type="entry name" value="Homeodomain-like"/>
    <property type="match status" value="2"/>
</dbReference>
<evidence type="ECO:0000256" key="2">
    <source>
        <dbReference type="ARBA" id="ARBA00023125"/>
    </source>
</evidence>
<keyword evidence="2" id="KW-0238">DNA-binding</keyword>
<proteinExistence type="predicted"/>
<dbReference type="InterPro" id="IPR018062">
    <property type="entry name" value="HTH_AraC-typ_CS"/>
</dbReference>
<dbReference type="EMBL" id="NMQW01000057">
    <property type="protein sequence ID" value="OXM82759.1"/>
    <property type="molecule type" value="Genomic_DNA"/>
</dbReference>
<sequence length="770" mass="87780">MWTVKRSKASGHSFFLRLLVPNMLFLLIALTIGWVFYNKTLAEMEKEVTASNMNLLQQTRDIMDRRFSEIASIALQLANDTRIVQLTNVTQPFEGANTYKVLDTRKSLYNYSLSNNFIFNYFISYKNSELVLAESSTYMLPQFQTYFSYNQLDTQAWRGLFIGDRYDRRVLPAQDVTVNGTKYSLVTYIHSLGYPGFPQGSVAITVDNREIQKLLGGLDLSGGGWAYIINETGEIISSVSSDGMAHWIDRSSLVGRHGSVQQTVGSAPMMVTYTTSQYNGWTYLVAQPVNVVLKKVLYIKKMTFTLAFLFLAIGLLIAYFIAYRNSRPLKHIMETIMERTNGEGYAGSDGYHLIRHTVSRLIDNNQELQGKIEKQAPLLQAALFERLLKGEYVTRKDIPVLLQHVGIATDGHYFMVVILQLRGYDNGLDRDVLEELDVKRVMVKDIIRVELGGSVHWHDVAEDQIALLFTLSAGSKTESRHAYVEEVIGDVGDMIQTRLHMAIRFGVGDMYEDVLNVSRSYEEAKRSLEYLSWRNMNGMMRFGELPKENSGYYYPSDLEQRLSNLAKAGEQAGVAALLEELYRINFEERRLTVPMLRVFQNEMWGTMVKLLPQVGMDEGMALEQMKQSGDTASYAGLENNYRTLGAAYMQVCEYVNDHKKSQNIQLLEKIMEMLHTDFARPELCLDSVAEQLNISKGYLSQFFKEQKGVNFSDYLEELRMAHAKALLTQTDLAVYEIAEQAGYSSSNTFCRAFKRIHAISAMEYRRSSMK</sequence>
<evidence type="ECO:0000256" key="4">
    <source>
        <dbReference type="SAM" id="Phobius"/>
    </source>
</evidence>
<protein>
    <recommendedName>
        <fullName evidence="5">HTH araC/xylS-type domain-containing protein</fullName>
    </recommendedName>
</protein>
<feature type="transmembrane region" description="Helical" evidence="4">
    <location>
        <begin position="304"/>
        <end position="323"/>
    </location>
</feature>
<evidence type="ECO:0000256" key="3">
    <source>
        <dbReference type="ARBA" id="ARBA00023163"/>
    </source>
</evidence>
<dbReference type="SMART" id="SM00342">
    <property type="entry name" value="HTH_ARAC"/>
    <property type="match status" value="1"/>
</dbReference>
<dbReference type="AlphaFoldDB" id="A0A229UIL9"/>
<dbReference type="OrthoDB" id="368621at2"/>
<organism evidence="6 7">
    <name type="scientific">Paenibacillus rigui</name>
    <dbReference type="NCBI Taxonomy" id="554312"/>
    <lineage>
        <taxon>Bacteria</taxon>
        <taxon>Bacillati</taxon>
        <taxon>Bacillota</taxon>
        <taxon>Bacilli</taxon>
        <taxon>Bacillales</taxon>
        <taxon>Paenibacillaceae</taxon>
        <taxon>Paenibacillus</taxon>
    </lineage>
</organism>
<evidence type="ECO:0000313" key="7">
    <source>
        <dbReference type="Proteomes" id="UP000215509"/>
    </source>
</evidence>
<evidence type="ECO:0000313" key="6">
    <source>
        <dbReference type="EMBL" id="OXM82759.1"/>
    </source>
</evidence>
<dbReference type="Pfam" id="PF17853">
    <property type="entry name" value="GGDEF_2"/>
    <property type="match status" value="1"/>
</dbReference>
<evidence type="ECO:0000256" key="1">
    <source>
        <dbReference type="ARBA" id="ARBA00023015"/>
    </source>
</evidence>
<keyword evidence="4" id="KW-1133">Transmembrane helix</keyword>
<dbReference type="PROSITE" id="PS01124">
    <property type="entry name" value="HTH_ARAC_FAMILY_2"/>
    <property type="match status" value="1"/>
</dbReference>
<dbReference type="InterPro" id="IPR009057">
    <property type="entry name" value="Homeodomain-like_sf"/>
</dbReference>
<reference evidence="6 7" key="1">
    <citation type="submission" date="2017-07" db="EMBL/GenBank/DDBJ databases">
        <title>Genome sequencing and assembly of Paenibacillus rigui.</title>
        <authorList>
            <person name="Mayilraj S."/>
        </authorList>
    </citation>
    <scope>NUCLEOTIDE SEQUENCE [LARGE SCALE GENOMIC DNA]</scope>
    <source>
        <strain evidence="6 7">JCM 16352</strain>
    </source>
</reference>
<dbReference type="PANTHER" id="PTHR43280:SF10">
    <property type="entry name" value="REGULATORY PROTEIN POCR"/>
    <property type="match status" value="1"/>
</dbReference>
<dbReference type="InterPro" id="IPR041522">
    <property type="entry name" value="CdaR_GGDEF"/>
</dbReference>
<feature type="domain" description="HTH araC/xylS-type" evidence="5">
    <location>
        <begin position="668"/>
        <end position="767"/>
    </location>
</feature>
<dbReference type="GO" id="GO:0003700">
    <property type="term" value="F:DNA-binding transcription factor activity"/>
    <property type="evidence" value="ECO:0007669"/>
    <property type="project" value="InterPro"/>
</dbReference>
<dbReference type="InterPro" id="IPR018060">
    <property type="entry name" value="HTH_AraC"/>
</dbReference>
<dbReference type="Gene3D" id="3.30.450.20">
    <property type="entry name" value="PAS domain"/>
    <property type="match status" value="1"/>
</dbReference>
<evidence type="ECO:0000259" key="5">
    <source>
        <dbReference type="PROSITE" id="PS01124"/>
    </source>
</evidence>
<dbReference type="SUPFAM" id="SSF46689">
    <property type="entry name" value="Homeodomain-like"/>
    <property type="match status" value="1"/>
</dbReference>
<feature type="transmembrane region" description="Helical" evidence="4">
    <location>
        <begin position="14"/>
        <end position="37"/>
    </location>
</feature>
<dbReference type="Pfam" id="PF12833">
    <property type="entry name" value="HTH_18"/>
    <property type="match status" value="1"/>
</dbReference>
<keyword evidence="7" id="KW-1185">Reference proteome</keyword>
<dbReference type="RefSeq" id="WP_094018401.1">
    <property type="nucleotide sequence ID" value="NZ_NMQW01000057.1"/>
</dbReference>
<keyword evidence="4" id="KW-0812">Transmembrane</keyword>
<dbReference type="PROSITE" id="PS00041">
    <property type="entry name" value="HTH_ARAC_FAMILY_1"/>
    <property type="match status" value="1"/>
</dbReference>
<dbReference type="PANTHER" id="PTHR43280">
    <property type="entry name" value="ARAC-FAMILY TRANSCRIPTIONAL REGULATOR"/>
    <property type="match status" value="1"/>
</dbReference>
<comment type="caution">
    <text evidence="6">The sequence shown here is derived from an EMBL/GenBank/DDBJ whole genome shotgun (WGS) entry which is preliminary data.</text>
</comment>
<name>A0A229UIL9_9BACL</name>
<keyword evidence="3" id="KW-0804">Transcription</keyword>